<evidence type="ECO:0000313" key="3">
    <source>
        <dbReference type="EMBL" id="MCP2166272.1"/>
    </source>
</evidence>
<keyword evidence="2" id="KW-0408">Iron</keyword>
<dbReference type="GO" id="GO:0020037">
    <property type="term" value="F:heme binding"/>
    <property type="evidence" value="ECO:0007669"/>
    <property type="project" value="InterPro"/>
</dbReference>
<keyword evidence="2" id="KW-0503">Monooxygenase</keyword>
<reference evidence="3" key="1">
    <citation type="submission" date="2022-06" db="EMBL/GenBank/DDBJ databases">
        <title>Genomic Encyclopedia of Archaeal and Bacterial Type Strains, Phase II (KMG-II): from individual species to whole genera.</title>
        <authorList>
            <person name="Goeker M."/>
        </authorList>
    </citation>
    <scope>NUCLEOTIDE SEQUENCE</scope>
    <source>
        <strain evidence="3">DSM 43935</strain>
    </source>
</reference>
<dbReference type="Gene3D" id="1.10.630.10">
    <property type="entry name" value="Cytochrome P450"/>
    <property type="match status" value="1"/>
</dbReference>
<keyword evidence="2" id="KW-0479">Metal-binding</keyword>
<dbReference type="InterPro" id="IPR002397">
    <property type="entry name" value="Cyt_P450_B"/>
</dbReference>
<comment type="caution">
    <text evidence="3">The sequence shown here is derived from an EMBL/GenBank/DDBJ whole genome shotgun (WGS) entry which is preliminary data.</text>
</comment>
<dbReference type="GO" id="GO:0004497">
    <property type="term" value="F:monooxygenase activity"/>
    <property type="evidence" value="ECO:0007669"/>
    <property type="project" value="UniProtKB-KW"/>
</dbReference>
<dbReference type="InterPro" id="IPR036396">
    <property type="entry name" value="Cyt_P450_sf"/>
</dbReference>
<evidence type="ECO:0000256" key="2">
    <source>
        <dbReference type="RuleBase" id="RU000461"/>
    </source>
</evidence>
<dbReference type="Proteomes" id="UP001206128">
    <property type="component" value="Unassembled WGS sequence"/>
</dbReference>
<dbReference type="RefSeq" id="WP_253771927.1">
    <property type="nucleotide sequence ID" value="NZ_JAMTCK010000006.1"/>
</dbReference>
<dbReference type="PROSITE" id="PS00086">
    <property type="entry name" value="CYTOCHROME_P450"/>
    <property type="match status" value="1"/>
</dbReference>
<dbReference type="AlphaFoldDB" id="A0AAE3GF83"/>
<dbReference type="CDD" id="cd11030">
    <property type="entry name" value="CYP105-like"/>
    <property type="match status" value="1"/>
</dbReference>
<accession>A0AAE3GF83</accession>
<dbReference type="GO" id="GO:0005506">
    <property type="term" value="F:iron ion binding"/>
    <property type="evidence" value="ECO:0007669"/>
    <property type="project" value="InterPro"/>
</dbReference>
<dbReference type="GO" id="GO:0016705">
    <property type="term" value="F:oxidoreductase activity, acting on paired donors, with incorporation or reduction of molecular oxygen"/>
    <property type="evidence" value="ECO:0007669"/>
    <property type="project" value="InterPro"/>
</dbReference>
<keyword evidence="2" id="KW-0349">Heme</keyword>
<sequence>MSDTASPPAALPTTRTCPFDPPAELARLRAEQPVSRLVFADGSAGWLVTDHALARQVLADPRFSSRGDLLRSPLRQREPEPPVPGMFIFMDPPEHHRYRKLLTGQFTVRRMNQLEAEVSRIVEERLDAMEQHGPPVDLVDVFALPVATQLICQPLGVPYEQHETFERQASAMLSLAAGPAADAAGEAMFGFLHGLAASRRAAPADDLISDLVTRGGPDGTGLDAAGVDGTGLDAAGLDGTGLDDTGLDDTEVAGIAMMLLVAGHETTANMLGLGTFALLRHPAQLAALRADPGLAGGAVEELLRHLSIVQYEMNRTALADVELGGQLIRAGEAVCVSLPAANRDPNRFERPDELDITRSARGHLAFGHGVHQCLGQQLARVELRVGFTALFRRFPALRLAVPAEEVPLRVDRGIYGVYRLPVSW</sequence>
<proteinExistence type="inferred from homology"/>
<dbReference type="Pfam" id="PF00067">
    <property type="entry name" value="p450"/>
    <property type="match status" value="1"/>
</dbReference>
<comment type="similarity">
    <text evidence="1 2">Belongs to the cytochrome P450 family.</text>
</comment>
<dbReference type="InterPro" id="IPR017972">
    <property type="entry name" value="Cyt_P450_CS"/>
</dbReference>
<evidence type="ECO:0000256" key="1">
    <source>
        <dbReference type="ARBA" id="ARBA00010617"/>
    </source>
</evidence>
<name>A0AAE3GF83_9PSEU</name>
<evidence type="ECO:0000313" key="4">
    <source>
        <dbReference type="Proteomes" id="UP001206128"/>
    </source>
</evidence>
<protein>
    <submittedName>
        <fullName evidence="3">Cytochrome P450</fullName>
    </submittedName>
</protein>
<dbReference type="InterPro" id="IPR001128">
    <property type="entry name" value="Cyt_P450"/>
</dbReference>
<dbReference type="PRINTS" id="PR00385">
    <property type="entry name" value="P450"/>
</dbReference>
<gene>
    <name evidence="3" type="ORF">LX83_003131</name>
</gene>
<keyword evidence="2" id="KW-0560">Oxidoreductase</keyword>
<keyword evidence="4" id="KW-1185">Reference proteome</keyword>
<dbReference type="SUPFAM" id="SSF48264">
    <property type="entry name" value="Cytochrome P450"/>
    <property type="match status" value="1"/>
</dbReference>
<dbReference type="PANTHER" id="PTHR46696">
    <property type="entry name" value="P450, PUTATIVE (EUROFUNG)-RELATED"/>
    <property type="match status" value="1"/>
</dbReference>
<dbReference type="PANTHER" id="PTHR46696:SF1">
    <property type="entry name" value="CYTOCHROME P450 YJIB-RELATED"/>
    <property type="match status" value="1"/>
</dbReference>
<dbReference type="EMBL" id="JAMTCK010000006">
    <property type="protein sequence ID" value="MCP2166272.1"/>
    <property type="molecule type" value="Genomic_DNA"/>
</dbReference>
<dbReference type="PRINTS" id="PR00359">
    <property type="entry name" value="BP450"/>
</dbReference>
<organism evidence="3 4">
    <name type="scientific">Goodfellowiella coeruleoviolacea</name>
    <dbReference type="NCBI Taxonomy" id="334858"/>
    <lineage>
        <taxon>Bacteria</taxon>
        <taxon>Bacillati</taxon>
        <taxon>Actinomycetota</taxon>
        <taxon>Actinomycetes</taxon>
        <taxon>Pseudonocardiales</taxon>
        <taxon>Pseudonocardiaceae</taxon>
        <taxon>Goodfellowiella</taxon>
    </lineage>
</organism>